<protein>
    <recommendedName>
        <fullName evidence="4">Zinc ribbon domain-containing protein</fullName>
    </recommendedName>
</protein>
<accession>A0A7I9WX79</accession>
<evidence type="ECO:0000256" key="1">
    <source>
        <dbReference type="SAM" id="Phobius"/>
    </source>
</evidence>
<keyword evidence="1" id="KW-0472">Membrane</keyword>
<feature type="transmembrane region" description="Helical" evidence="1">
    <location>
        <begin position="130"/>
        <end position="154"/>
    </location>
</feature>
<feature type="transmembrane region" description="Helical" evidence="1">
    <location>
        <begin position="248"/>
        <end position="272"/>
    </location>
</feature>
<feature type="transmembrane region" description="Helical" evidence="1">
    <location>
        <begin position="284"/>
        <end position="304"/>
    </location>
</feature>
<name>A0A7I9WX79_9MYCO</name>
<feature type="transmembrane region" description="Helical" evidence="1">
    <location>
        <begin position="316"/>
        <end position="336"/>
    </location>
</feature>
<dbReference type="AlphaFoldDB" id="A0A7I9WX79"/>
<feature type="transmembrane region" description="Helical" evidence="1">
    <location>
        <begin position="206"/>
        <end position="228"/>
    </location>
</feature>
<evidence type="ECO:0000313" key="2">
    <source>
        <dbReference type="EMBL" id="GFG61796.1"/>
    </source>
</evidence>
<feature type="transmembrane region" description="Helical" evidence="1">
    <location>
        <begin position="101"/>
        <end position="118"/>
    </location>
</feature>
<dbReference type="EMBL" id="BLKT01000003">
    <property type="protein sequence ID" value="GFG61796.1"/>
    <property type="molecule type" value="Genomic_DNA"/>
</dbReference>
<gene>
    <name evidence="2" type="ORF">MMUR_59320</name>
</gene>
<feature type="transmembrane region" description="Helical" evidence="1">
    <location>
        <begin position="435"/>
        <end position="457"/>
    </location>
</feature>
<keyword evidence="1" id="KW-0812">Transmembrane</keyword>
<evidence type="ECO:0000313" key="3">
    <source>
        <dbReference type="Proteomes" id="UP000465241"/>
    </source>
</evidence>
<organism evidence="2 3">
    <name type="scientific">Mycolicibacterium murale</name>
    <dbReference type="NCBI Taxonomy" id="182220"/>
    <lineage>
        <taxon>Bacteria</taxon>
        <taxon>Bacillati</taxon>
        <taxon>Actinomycetota</taxon>
        <taxon>Actinomycetes</taxon>
        <taxon>Mycobacteriales</taxon>
        <taxon>Mycobacteriaceae</taxon>
        <taxon>Mycolicibacterium</taxon>
    </lineage>
</organism>
<keyword evidence="1" id="KW-1133">Transmembrane helix</keyword>
<keyword evidence="3" id="KW-1185">Reference proteome</keyword>
<dbReference type="Proteomes" id="UP000465241">
    <property type="component" value="Unassembled WGS sequence"/>
</dbReference>
<proteinExistence type="predicted"/>
<evidence type="ECO:0008006" key="4">
    <source>
        <dbReference type="Google" id="ProtNLM"/>
    </source>
</evidence>
<comment type="caution">
    <text evidence="2">The sequence shown here is derived from an EMBL/GenBank/DDBJ whole genome shotgun (WGS) entry which is preliminary data.</text>
</comment>
<feature type="transmembrane region" description="Helical" evidence="1">
    <location>
        <begin position="174"/>
        <end position="194"/>
    </location>
</feature>
<dbReference type="RefSeq" id="WP_193491401.1">
    <property type="nucleotide sequence ID" value="NZ_BAAAMC010000023.1"/>
</dbReference>
<feature type="transmembrane region" description="Helical" evidence="1">
    <location>
        <begin position="76"/>
        <end position="95"/>
    </location>
</feature>
<reference evidence="2 3" key="1">
    <citation type="journal article" date="2019" name="Emerg. Microbes Infect.">
        <title>Comprehensive subspecies identification of 175 nontuberculous mycobacteria species based on 7547 genomic profiles.</title>
        <authorList>
            <person name="Matsumoto Y."/>
            <person name="Kinjo T."/>
            <person name="Motooka D."/>
            <person name="Nabeya D."/>
            <person name="Jung N."/>
            <person name="Uechi K."/>
            <person name="Horii T."/>
            <person name="Iida T."/>
            <person name="Fujita J."/>
            <person name="Nakamura S."/>
        </authorList>
    </citation>
    <scope>NUCLEOTIDE SEQUENCE [LARGE SCALE GENOMIC DNA]</scope>
    <source>
        <strain evidence="2 3">JCM 13392</strain>
    </source>
</reference>
<sequence length="646" mass="67193">MTAPSAPGMMECQVCQMDVPAGEYCGQCGVPLDEHRPGDGPHWLRARAFSAASGQRLLTPSLTSSLFPHLTPRARIVFLMGLGMLVAALAIVTVLRMPAGLIAVASFGLPLLFGLYLRESGVSRDIPRSTLLVTTGLGIILGVGWAVLTGAVVARAYGVPLGAGIAGARILRDGLGVPVGSMLLMLVPALVARFSWRGGDREALDGYAIGALGALTFTAAATLTRLAPQFTSGLINRARPLDGLLVEAGIRGIAMPLTAAAVGGLIGTALWFTRPPSKQGTHRGFLRGVLVAIAVVVIAIYAALGVVDVARLPQLWLLAVHLMLSGLALFALRVGLHLALLHEAQDTTSSDDPILCVECNHVVPDAPFCANCGAAMRACSRGSRRSRREERPIQVVEDTPAAGPGEIKVGLLPGYSIHPGTFEAARPASAQFHTVALAVGVAIVVVAGGLVGLSGLISRPAPKYVCPPECGSPPLSRAVEVNPRFTAADGAFSVSYPAPGSAYAVSQRDDGVTAVLQAGDGGTMQLVSRPAAGRDARQVAFDLLNETYPDTKTAYEIPNTMVGYQPGYGLAADVWPQGAMSNSTRMRIIVMVAVKNDLALIAGAVGPYRAFGPDFGSGKPSAAGLQLALDMGKYVNSFTWRGDPPR</sequence>